<feature type="transmembrane region" description="Helical" evidence="1">
    <location>
        <begin position="26"/>
        <end position="43"/>
    </location>
</feature>
<dbReference type="OrthoDB" id="9812349at2"/>
<keyword evidence="1" id="KW-0472">Membrane</keyword>
<dbReference type="PANTHER" id="PTHR34980:SF2">
    <property type="entry name" value="INNER MEMBRANE PROTEIN YHAH-RELATED"/>
    <property type="match status" value="1"/>
</dbReference>
<dbReference type="GO" id="GO:0005886">
    <property type="term" value="C:plasma membrane"/>
    <property type="evidence" value="ECO:0007669"/>
    <property type="project" value="TreeGrafter"/>
</dbReference>
<dbReference type="PATRIC" id="fig|158899.10.peg.2974"/>
<gene>
    <name evidence="2" type="ORF">CFter6_2977</name>
</gene>
<keyword evidence="1" id="KW-0812">Transmembrane</keyword>
<dbReference type="Pfam" id="PF05656">
    <property type="entry name" value="DUF805"/>
    <property type="match status" value="1"/>
</dbReference>
<sequence length="116" mass="13011">MTFTESIKVCFSKYADFNGRASRSEYWWYVLFIVLASFATGAINDKLSILFSVATLLPSIAVAARRLHDTNRSGWWQLIGLIPVIGWIIIIYFLVQEAKEPNNFGAAVPAPNLPET</sequence>
<proteinExistence type="predicted"/>
<organism evidence="2">
    <name type="scientific">Collimonas fungivorans</name>
    <dbReference type="NCBI Taxonomy" id="158899"/>
    <lineage>
        <taxon>Bacteria</taxon>
        <taxon>Pseudomonadati</taxon>
        <taxon>Pseudomonadota</taxon>
        <taxon>Betaproteobacteria</taxon>
        <taxon>Burkholderiales</taxon>
        <taxon>Oxalobacteraceae</taxon>
        <taxon>Collimonas</taxon>
    </lineage>
</organism>
<dbReference type="RefSeq" id="WP_061540411.1">
    <property type="nucleotide sequence ID" value="NZ_CP013232.1"/>
</dbReference>
<reference evidence="2 3" key="1">
    <citation type="submission" date="2015-11" db="EMBL/GenBank/DDBJ databases">
        <title>Exploring the genomic traits of fungus-feeding bacterial genus Collimonas.</title>
        <authorList>
            <person name="Song C."/>
            <person name="Schmidt R."/>
            <person name="de Jager V."/>
            <person name="Krzyzanowska D."/>
            <person name="Jongedijk E."/>
            <person name="Cankar K."/>
            <person name="Beekwilder J."/>
            <person name="van Veen A."/>
            <person name="de Boer W."/>
            <person name="van Veen J.A."/>
            <person name="Garbeva P."/>
        </authorList>
    </citation>
    <scope>NUCLEOTIDE SEQUENCE [LARGE SCALE GENOMIC DNA]</scope>
    <source>
        <strain evidence="2 3">Ter6</strain>
    </source>
</reference>
<dbReference type="AlphaFoldDB" id="A0A127PD22"/>
<dbReference type="PANTHER" id="PTHR34980">
    <property type="entry name" value="INNER MEMBRANE PROTEIN-RELATED-RELATED"/>
    <property type="match status" value="1"/>
</dbReference>
<dbReference type="EMBL" id="CP013232">
    <property type="protein sequence ID" value="AMO95637.1"/>
    <property type="molecule type" value="Genomic_DNA"/>
</dbReference>
<evidence type="ECO:0000313" key="2">
    <source>
        <dbReference type="EMBL" id="AMO95637.1"/>
    </source>
</evidence>
<name>A0A127PD22_9BURK</name>
<evidence type="ECO:0000313" key="3">
    <source>
        <dbReference type="Proteomes" id="UP000072421"/>
    </source>
</evidence>
<dbReference type="InterPro" id="IPR008523">
    <property type="entry name" value="DUF805"/>
</dbReference>
<keyword evidence="1" id="KW-1133">Transmembrane helix</keyword>
<evidence type="ECO:0008006" key="4">
    <source>
        <dbReference type="Google" id="ProtNLM"/>
    </source>
</evidence>
<accession>A0A127PD22</accession>
<feature type="transmembrane region" description="Helical" evidence="1">
    <location>
        <begin position="50"/>
        <end position="68"/>
    </location>
</feature>
<feature type="transmembrane region" description="Helical" evidence="1">
    <location>
        <begin position="74"/>
        <end position="95"/>
    </location>
</feature>
<dbReference type="Proteomes" id="UP000072421">
    <property type="component" value="Chromosome"/>
</dbReference>
<protein>
    <recommendedName>
        <fullName evidence="4">DUF805 domain-containing protein</fullName>
    </recommendedName>
</protein>
<evidence type="ECO:0000256" key="1">
    <source>
        <dbReference type="SAM" id="Phobius"/>
    </source>
</evidence>